<evidence type="ECO:0000259" key="3">
    <source>
        <dbReference type="PROSITE" id="PS50097"/>
    </source>
</evidence>
<feature type="domain" description="BTB" evidence="3">
    <location>
        <begin position="1873"/>
        <end position="1942"/>
    </location>
</feature>
<dbReference type="InterPro" id="IPR008974">
    <property type="entry name" value="TRAF-like"/>
</dbReference>
<dbReference type="CDD" id="cd00121">
    <property type="entry name" value="MATH"/>
    <property type="match status" value="6"/>
</dbReference>
<protein>
    <submittedName>
        <fullName evidence="5">Uncharacterized protein</fullName>
    </submittedName>
</protein>
<reference evidence="5" key="2">
    <citation type="submission" date="2015-06" db="UniProtKB">
        <authorList>
            <consortium name="EnsemblPlants"/>
        </authorList>
    </citation>
    <scope>IDENTIFICATION</scope>
</reference>
<feature type="domain" description="MATH" evidence="4">
    <location>
        <begin position="599"/>
        <end position="732"/>
    </location>
</feature>
<feature type="domain" description="BTB" evidence="3">
    <location>
        <begin position="1152"/>
        <end position="1220"/>
    </location>
</feature>
<feature type="domain" description="MATH" evidence="4">
    <location>
        <begin position="1327"/>
        <end position="1442"/>
    </location>
</feature>
<dbReference type="InterPro" id="IPR045005">
    <property type="entry name" value="BPM1-6"/>
</dbReference>
<feature type="domain" description="MATH" evidence="4">
    <location>
        <begin position="239"/>
        <end position="366"/>
    </location>
</feature>
<proteinExistence type="inferred from homology"/>
<dbReference type="STRING" id="4529.A0A0E0P9C7"/>
<dbReference type="HOGENOM" id="CLU_000486_0_0_1"/>
<dbReference type="eggNOG" id="KOG1987">
    <property type="taxonomic scope" value="Eukaryota"/>
</dbReference>
<dbReference type="OMA" id="EPMPESW"/>
<feature type="domain" description="MATH" evidence="4">
    <location>
        <begin position="972"/>
        <end position="1098"/>
    </location>
</feature>
<dbReference type="SMART" id="SM00225">
    <property type="entry name" value="BTB"/>
    <property type="match status" value="5"/>
</dbReference>
<dbReference type="PROSITE" id="PS50144">
    <property type="entry name" value="MATH"/>
    <property type="match status" value="6"/>
</dbReference>
<evidence type="ECO:0000313" key="6">
    <source>
        <dbReference type="Proteomes" id="UP000008022"/>
    </source>
</evidence>
<dbReference type="SUPFAM" id="SSF54695">
    <property type="entry name" value="POZ domain"/>
    <property type="match status" value="5"/>
</dbReference>
<dbReference type="SMART" id="SM00061">
    <property type="entry name" value="MATH"/>
    <property type="match status" value="5"/>
</dbReference>
<dbReference type="Pfam" id="PF00651">
    <property type="entry name" value="BTB"/>
    <property type="match status" value="5"/>
</dbReference>
<keyword evidence="6" id="KW-1185">Reference proteome</keyword>
<feature type="domain" description="BTB" evidence="3">
    <location>
        <begin position="773"/>
        <end position="846"/>
    </location>
</feature>
<dbReference type="Gene3D" id="2.60.210.10">
    <property type="entry name" value="Apoptosis, Tumor Necrosis Factor Receptor Associated Protein 2, Chain A"/>
    <property type="match status" value="6"/>
</dbReference>
<dbReference type="Pfam" id="PF24570">
    <property type="entry name" value="BACK_BPM_SPOP"/>
    <property type="match status" value="5"/>
</dbReference>
<feature type="domain" description="BTB" evidence="3">
    <location>
        <begin position="410"/>
        <end position="489"/>
    </location>
</feature>
<dbReference type="Proteomes" id="UP000008022">
    <property type="component" value="Unassembled WGS sequence"/>
</dbReference>
<name>A0A0E0P9C7_ORYRU</name>
<feature type="domain" description="BTB" evidence="3">
    <location>
        <begin position="1486"/>
        <end position="1561"/>
    </location>
</feature>
<dbReference type="Gene3D" id="1.25.40.420">
    <property type="match status" value="3"/>
</dbReference>
<dbReference type="Gene3D" id="3.30.710.10">
    <property type="entry name" value="Potassium Channel Kv1.1, Chain A"/>
    <property type="match status" value="5"/>
</dbReference>
<dbReference type="Gramene" id="ORUFI04G14290.1">
    <property type="protein sequence ID" value="ORUFI04G14290.1"/>
    <property type="gene ID" value="ORUFI04G14290"/>
</dbReference>
<dbReference type="InterPro" id="IPR011333">
    <property type="entry name" value="SKP1/BTB/POZ_sf"/>
</dbReference>
<dbReference type="InterPro" id="IPR002083">
    <property type="entry name" value="MATH/TRAF_dom"/>
</dbReference>
<dbReference type="Pfam" id="PF22486">
    <property type="entry name" value="MATH_2"/>
    <property type="match status" value="6"/>
</dbReference>
<dbReference type="SUPFAM" id="SSF49599">
    <property type="entry name" value="TRAF domain-like"/>
    <property type="match status" value="6"/>
</dbReference>
<dbReference type="PANTHER" id="PTHR26379:SF339">
    <property type="entry name" value="BTB DOMAIN-CONTAINING PROTEIN"/>
    <property type="match status" value="1"/>
</dbReference>
<accession>A0A0E0P9C7</accession>
<dbReference type="EnsemblPlants" id="ORUFI04G14290.1">
    <property type="protein sequence ID" value="ORUFI04G14290.1"/>
    <property type="gene ID" value="ORUFI04G14290"/>
</dbReference>
<dbReference type="PROSITE" id="PS50097">
    <property type="entry name" value="BTB"/>
    <property type="match status" value="5"/>
</dbReference>
<evidence type="ECO:0000259" key="4">
    <source>
        <dbReference type="PROSITE" id="PS50144"/>
    </source>
</evidence>
<dbReference type="GO" id="GO:0016567">
    <property type="term" value="P:protein ubiquitination"/>
    <property type="evidence" value="ECO:0007669"/>
    <property type="project" value="InterPro"/>
</dbReference>
<evidence type="ECO:0000313" key="5">
    <source>
        <dbReference type="EnsemblPlants" id="ORUFI04G14290.1"/>
    </source>
</evidence>
<dbReference type="InterPro" id="IPR056423">
    <property type="entry name" value="BACK_BPM_SPOP"/>
</dbReference>
<sequence length="2045" mass="225524">MDSGKLLRSASALVGSTVSGQHLLEIKGYSHIKEAIPSTDYIVSRSFRVGGHDWCIRYYPNGFYQGWSEYIAVTLCLDGSVNQGVRAHFSFTVLNQAGEPMPESWNYYNVGYTFTSWDCEGPRTFIRKDTLEGSGPLHDNCFTIRCDLTVIMPPEAKGVDTESQQVQDGEAKADKLCGYVNVRTVAAMLAFAGEHHCHGFIQAQFDSKKSSRSFRPTAKKFHLYLTRKSASAIVSSTESGQHLLKIDGYSRIKDTTSNGSYILSRAFSVGGYSWFIRYYPNGIHSYWPEYISVYLYLLEYVNQGVRTEFSFSLLDQAGEPVCMYSNSGFTFTNNNDYEGARLFIQKSVLERSEHLRDNCFTIRCDLTVIKPPEAKDVAHIAKPTPAPAVSVPPSDLTHHLGGLLATGKGADVTFEVDGKTFAAHRNVLAARSPVFHAKLFGLEENSEDVDDGAAAAGGAGAIIRVDDMEPHDFEALLRFMYTDSLPEMKGGGDAVAMLPDLVAAANRYKMERLRLVCEDKLCGYVNVRTVAAMLAFAGEHGCHGLQKKCLQLLDDPANLREIVETEGLEHLAKSYPLVLKDLIAKLLRSASAIVGGTESGQHLLAINGYSSIKDAVSTGDCVQSRHFRVGGHGWYILYYPNGFNSNVSDCISIYLVLDGHDYYYGGPTVRAELTLSLLDQELEPVTSYIYSHGLQIFDGYGRYWGSPRFIQKAVLERSEYLRDNRFRIRCDITVMKNPEAKDIEDTGGGRRVTLPPSDLARHLGGLLATGVGADVTFEVDGKTFLAHRNVLAARSPVFHQELFSLTEKGNAATGGAGVIIRVDDMEAQDFEALLHFMYTDSLPEMKGGDAVAMLPDLVAAANRYKMERLRLVCEDKLCEYVTVRTVAAMLAFAGEHQCPELEKKCLQLLEDPANLRNIVETEGLEHLTKSYPFVHSVNEQRTIDSGQAMSTTGGSRRPPQRSASAVVAGTESGQHLLKTEGYSRVKDAIPNGGEIKSRSFRAGGHSWYIGYYPSGYNSDSTDYISIFLQLDENVENGVKAEYKFSLLDRAGKPSYSRSGKGATFFHDDGWGFRRFIKREQLEKSEYLKDDCFTIMCEFTVFMEVQTEDIDVVAATPPPPPPTPVPPPPPKVVVPPSDLHRHLGGLLATGEGADVAFEVNGKTFVAHRWVLAARSPVFREKLFGGLGKESATTNGVVDDMEAQDFEALLRYMYTDSLPEMKGGEEAAMLPDLVAAANRYKIERLRLVCEQKLCKYVNGRTVVAMLAFAEEHHCNGLKENCLHFLDDPVKLREIVKAEGLENLSKTMPTSTGSRKPVRSASTIIAGTESGQHLLKIDGYSHTKDKLPTPGSNVKSRSFRVGGHSWHISYYPSGNDSDKANCISIFLNLDDDVDVKAHLACSTVPGGNPHAFKSSGWGFVSFIRRDVLEKSEYLRDDCLTIVCDLTVFMELQTEDIDVDTATPPPPTVVVPPSDLHRHLGGLLATGEGADVTFEVSGKTFAAHRLVLAARSPVFRAELFGPSKELGATTGGAVDHTAIRIDDMEARDFEALLRYMYTDSLPEPETTKGGGDAAAMLPDLVAAASRYKMERLRLVCEHKLCEYVNGRTVVSMLAFAREHHCDGLKEKCLRFLDDPVKVREIVKAEGLDNLSKSYTSILTDLIAKLAAVQQSLHAKVFSTDAMPTATGSRTPVRSASAVIAGTESGQHHLKIDGYSRIKDELPTGSDIKSRSFRAGGHSWHLRYYPNGFNSDCAECISIFLQLDYNVMKGVKAQYKFSLLDRARKPSYSRSSGKADVFLNAGWGYRTYIERGLLESSEYLRDDCLTIVCDFTVFKDLRTEDIDVDDAMPPPQSPPTVVVPPSDLHRHLGGLLATGEGADVTFEVEGKTFAAHRWVLAARSPVFRVALFGATTGGADDVVRVNIDAMKVQDFEALLHYMYTDSLPEMKGGEAAAMLPDLVAAANRYKMERLRLVCEHKLCEYVNGRTVVAMLAFAGEHQCNGLKEKCLRFLDDPVKLREIVQAEGVENLSKSYPSILKDVIAKFVATPVDS</sequence>
<comment type="similarity">
    <text evidence="2">Belongs to the Tdpoz family.</text>
</comment>
<dbReference type="PANTHER" id="PTHR26379">
    <property type="entry name" value="BTB/POZ AND MATH DOMAIN-CONTAINING PROTEIN 1"/>
    <property type="match status" value="1"/>
</dbReference>
<reference evidence="6" key="1">
    <citation type="submission" date="2013-06" db="EMBL/GenBank/DDBJ databases">
        <authorList>
            <person name="Zhao Q."/>
        </authorList>
    </citation>
    <scope>NUCLEOTIDE SEQUENCE</scope>
    <source>
        <strain evidence="6">cv. W1943</strain>
    </source>
</reference>
<feature type="domain" description="MATH" evidence="4">
    <location>
        <begin position="19"/>
        <end position="148"/>
    </location>
</feature>
<organism evidence="5 6">
    <name type="scientific">Oryza rufipogon</name>
    <name type="common">Brownbeard rice</name>
    <name type="synonym">Asian wild rice</name>
    <dbReference type="NCBI Taxonomy" id="4529"/>
    <lineage>
        <taxon>Eukaryota</taxon>
        <taxon>Viridiplantae</taxon>
        <taxon>Streptophyta</taxon>
        <taxon>Embryophyta</taxon>
        <taxon>Tracheophyta</taxon>
        <taxon>Spermatophyta</taxon>
        <taxon>Magnoliopsida</taxon>
        <taxon>Liliopsida</taxon>
        <taxon>Poales</taxon>
        <taxon>Poaceae</taxon>
        <taxon>BOP clade</taxon>
        <taxon>Oryzoideae</taxon>
        <taxon>Oryzeae</taxon>
        <taxon>Oryzinae</taxon>
        <taxon>Oryza</taxon>
    </lineage>
</organism>
<comment type="pathway">
    <text evidence="1">Protein modification; protein ubiquitination.</text>
</comment>
<feature type="domain" description="MATH" evidence="4">
    <location>
        <begin position="1700"/>
        <end position="1826"/>
    </location>
</feature>
<evidence type="ECO:0000256" key="2">
    <source>
        <dbReference type="ARBA" id="ARBA00010846"/>
    </source>
</evidence>
<evidence type="ECO:0000256" key="1">
    <source>
        <dbReference type="ARBA" id="ARBA00004906"/>
    </source>
</evidence>
<dbReference type="InterPro" id="IPR000210">
    <property type="entry name" value="BTB/POZ_dom"/>
</dbReference>